<dbReference type="AlphaFoldDB" id="A0A3A4RBH1"/>
<gene>
    <name evidence="2" type="ORF">C4541_07175</name>
</gene>
<organism evidence="2 3">
    <name type="scientific">Candidatus Auribacter fodinae</name>
    <dbReference type="NCBI Taxonomy" id="2093366"/>
    <lineage>
        <taxon>Bacteria</taxon>
        <taxon>Pseudomonadati</taxon>
        <taxon>Candidatus Auribacterota</taxon>
        <taxon>Candidatus Auribacteria</taxon>
        <taxon>Candidatus Auribacterales</taxon>
        <taxon>Candidatus Auribacteraceae</taxon>
        <taxon>Candidatus Auribacter</taxon>
    </lineage>
</organism>
<dbReference type="Proteomes" id="UP000266426">
    <property type="component" value="Unassembled WGS sequence"/>
</dbReference>
<proteinExistence type="predicted"/>
<evidence type="ECO:0000256" key="1">
    <source>
        <dbReference type="SAM" id="Phobius"/>
    </source>
</evidence>
<name>A0A3A4RBH1_9BACT</name>
<keyword evidence="1" id="KW-1133">Transmembrane helix</keyword>
<feature type="transmembrane region" description="Helical" evidence="1">
    <location>
        <begin position="5"/>
        <end position="26"/>
    </location>
</feature>
<keyword evidence="1" id="KW-0472">Membrane</keyword>
<evidence type="ECO:0000313" key="3">
    <source>
        <dbReference type="Proteomes" id="UP000266426"/>
    </source>
</evidence>
<protein>
    <submittedName>
        <fullName evidence="2">Uncharacterized protein</fullName>
    </submittedName>
</protein>
<keyword evidence="1" id="KW-0812">Transmembrane</keyword>
<reference evidence="2 3" key="1">
    <citation type="journal article" date="2017" name="ISME J.">
        <title>Energy and carbon metabolisms in a deep terrestrial subsurface fluid microbial community.</title>
        <authorList>
            <person name="Momper L."/>
            <person name="Jungbluth S.P."/>
            <person name="Lee M.D."/>
            <person name="Amend J.P."/>
        </authorList>
    </citation>
    <scope>NUCLEOTIDE SEQUENCE [LARGE SCALE GENOMIC DNA]</scope>
    <source>
        <strain evidence="2">SURF_26</strain>
    </source>
</reference>
<comment type="caution">
    <text evidence="2">The sequence shown here is derived from an EMBL/GenBank/DDBJ whole genome shotgun (WGS) entry which is preliminary data.</text>
</comment>
<dbReference type="EMBL" id="QZJZ01000059">
    <property type="protein sequence ID" value="RJP58891.1"/>
    <property type="molecule type" value="Genomic_DNA"/>
</dbReference>
<sequence length="125" mass="14851">MLRKIIFKAMFAILFMYFGAIFHPIFIPRGTLMSVESSDAKYIAELRWKLIGIATYEFYLYVYNKESPSINAERYLFCDDVIPNLKDIQMQWENNSLTIKHDRIHSLLSRSEISYKTATFYLNEK</sequence>
<evidence type="ECO:0000313" key="2">
    <source>
        <dbReference type="EMBL" id="RJP58891.1"/>
    </source>
</evidence>
<accession>A0A3A4RBH1</accession>